<proteinExistence type="predicted"/>
<evidence type="ECO:0000256" key="1">
    <source>
        <dbReference type="SAM" id="Coils"/>
    </source>
</evidence>
<accession>A0A7S1ITF4</accession>
<protein>
    <submittedName>
        <fullName evidence="3">Uncharacterized protein</fullName>
    </submittedName>
</protein>
<feature type="coiled-coil region" evidence="1">
    <location>
        <begin position="321"/>
        <end position="398"/>
    </location>
</feature>
<gene>
    <name evidence="3" type="ORF">EGYM00392_LOCUS33176</name>
</gene>
<dbReference type="EMBL" id="HBGA01088699">
    <property type="protein sequence ID" value="CAD9022055.1"/>
    <property type="molecule type" value="Transcribed_RNA"/>
</dbReference>
<organism evidence="3">
    <name type="scientific">Eutreptiella gymnastica</name>
    <dbReference type="NCBI Taxonomy" id="73025"/>
    <lineage>
        <taxon>Eukaryota</taxon>
        <taxon>Discoba</taxon>
        <taxon>Euglenozoa</taxon>
        <taxon>Euglenida</taxon>
        <taxon>Spirocuta</taxon>
        <taxon>Euglenophyceae</taxon>
        <taxon>Eutreptiales</taxon>
        <taxon>Eutreptiaceae</taxon>
        <taxon>Eutreptiella</taxon>
    </lineage>
</organism>
<feature type="coiled-coil region" evidence="1">
    <location>
        <begin position="213"/>
        <end position="247"/>
    </location>
</feature>
<reference evidence="3" key="1">
    <citation type="submission" date="2021-01" db="EMBL/GenBank/DDBJ databases">
        <authorList>
            <person name="Corre E."/>
            <person name="Pelletier E."/>
            <person name="Niang G."/>
            <person name="Scheremetjew M."/>
            <person name="Finn R."/>
            <person name="Kale V."/>
            <person name="Holt S."/>
            <person name="Cochrane G."/>
            <person name="Meng A."/>
            <person name="Brown T."/>
            <person name="Cohen L."/>
        </authorList>
    </citation>
    <scope>NUCLEOTIDE SEQUENCE</scope>
    <source>
        <strain evidence="3">NIES-381</strain>
    </source>
</reference>
<feature type="region of interest" description="Disordered" evidence="2">
    <location>
        <begin position="591"/>
        <end position="672"/>
    </location>
</feature>
<feature type="compositionally biased region" description="Polar residues" evidence="2">
    <location>
        <begin position="643"/>
        <end position="659"/>
    </location>
</feature>
<sequence>MVFMPPHGTDNMSSKTLANQRRMSSCPPIPNNRISSLNLSGLDATNFVPCNKQRPASVCHVHLNHILHNDDFGLDESPMTQEVESLQGISLDQSLGFDELVHVLQRSAERLKSLAYLLPEATQLQSILGHYMVALQRLPRLALCKWKGSSRGTKEMECQTAPELVPEATTEAALQAFMKTFLTDPDSHFIVYDTVPIAGTGCVDLEEQGQVLRHVLEAQVEQLGQQLQESQQQLQQLQQQVQQHSQMEQSGRPTCGVDRVAAQVADPRHARMASARKALGAATPATCVQCTKLEELVEALQGQLNTQPSQHLVQEQGQVLRHVIEAHVEQLEQQLQQSQQQLQQSQQDLRQSQQQLQQQSQIQQSGPATATPDTCVQCTKLEELVETLQGQVNTQRSQHSVQIIQLRQEHEKQLASNAEAVIQMRRREETLKLEAEATAEQAQQFRDMASELYREQEGHQEALRTVAKLKGELKLWESKEAELVRLRTLMRFSQLKRDSDQLHATNAETKALKERAAALEAELEEVRQLNCSLKADQMELQRLQTVVAREQERKRRESLLDEGPADKKGLSPPREIERASETLLSRIRTIPGESVPTPTLGRLRMGSAPHKPLAQRSPSTGSPLTSARLPNEMRTASGPALQQVRNSSRMSSKRGQASGSLFAGGHVFSTHF</sequence>
<evidence type="ECO:0000313" key="3">
    <source>
        <dbReference type="EMBL" id="CAD9022055.1"/>
    </source>
</evidence>
<dbReference type="AlphaFoldDB" id="A0A7S1ITF4"/>
<name>A0A7S1ITF4_9EUGL</name>
<keyword evidence="1" id="KW-0175">Coiled coil</keyword>
<feature type="compositionally biased region" description="Polar residues" evidence="2">
    <location>
        <begin position="616"/>
        <end position="625"/>
    </location>
</feature>
<feature type="region of interest" description="Disordered" evidence="2">
    <location>
        <begin position="549"/>
        <end position="576"/>
    </location>
</feature>
<evidence type="ECO:0000256" key="2">
    <source>
        <dbReference type="SAM" id="MobiDB-lite"/>
    </source>
</evidence>